<keyword evidence="2" id="KW-1185">Reference proteome</keyword>
<protein>
    <submittedName>
        <fullName evidence="1">Uncharacterized protein</fullName>
    </submittedName>
</protein>
<comment type="caution">
    <text evidence="1">The sequence shown here is derived from an EMBL/GenBank/DDBJ whole genome shotgun (WGS) entry which is preliminary data.</text>
</comment>
<dbReference type="EMBL" id="LUGG01000011">
    <property type="protein sequence ID" value="OBZ71538.1"/>
    <property type="molecule type" value="Genomic_DNA"/>
</dbReference>
<evidence type="ECO:0000313" key="2">
    <source>
        <dbReference type="Proteomes" id="UP000092993"/>
    </source>
</evidence>
<proteinExistence type="predicted"/>
<organism evidence="1 2">
    <name type="scientific">Grifola frondosa</name>
    <name type="common">Maitake</name>
    <name type="synonym">Polyporus frondosus</name>
    <dbReference type="NCBI Taxonomy" id="5627"/>
    <lineage>
        <taxon>Eukaryota</taxon>
        <taxon>Fungi</taxon>
        <taxon>Dikarya</taxon>
        <taxon>Basidiomycota</taxon>
        <taxon>Agaricomycotina</taxon>
        <taxon>Agaricomycetes</taxon>
        <taxon>Polyporales</taxon>
        <taxon>Grifolaceae</taxon>
        <taxon>Grifola</taxon>
    </lineage>
</organism>
<accession>A0A1C7M469</accession>
<dbReference type="AlphaFoldDB" id="A0A1C7M469"/>
<dbReference type="Proteomes" id="UP000092993">
    <property type="component" value="Unassembled WGS sequence"/>
</dbReference>
<reference evidence="1 2" key="1">
    <citation type="submission" date="2016-03" db="EMBL/GenBank/DDBJ databases">
        <title>Whole genome sequencing of Grifola frondosa 9006-11.</title>
        <authorList>
            <person name="Min B."/>
            <person name="Park H."/>
            <person name="Kim J.-G."/>
            <person name="Cho H."/>
            <person name="Oh Y.-L."/>
            <person name="Kong W.-S."/>
            <person name="Choi I.-G."/>
        </authorList>
    </citation>
    <scope>NUCLEOTIDE SEQUENCE [LARGE SCALE GENOMIC DNA]</scope>
    <source>
        <strain evidence="1 2">9006-11</strain>
    </source>
</reference>
<gene>
    <name evidence="1" type="ORF">A0H81_08425</name>
</gene>
<sequence length="67" mass="7076">MSMQLLDSCSLPSVTKESDISEVFTFKGSANSDPLQATGAAAPPVECISVPRTMHPPQLQLGLSAWT</sequence>
<evidence type="ECO:0000313" key="1">
    <source>
        <dbReference type="EMBL" id="OBZ71538.1"/>
    </source>
</evidence>
<name>A0A1C7M469_GRIFR</name>